<dbReference type="SUPFAM" id="SSF51735">
    <property type="entry name" value="NAD(P)-binding Rossmann-fold domains"/>
    <property type="match status" value="1"/>
</dbReference>
<dbReference type="PRINTS" id="PR00081">
    <property type="entry name" value="GDHRDH"/>
</dbReference>
<dbReference type="CDD" id="cd05233">
    <property type="entry name" value="SDR_c"/>
    <property type="match status" value="1"/>
</dbReference>
<dbReference type="Pfam" id="PF00106">
    <property type="entry name" value="adh_short"/>
    <property type="match status" value="1"/>
</dbReference>
<dbReference type="Proteomes" id="UP000654918">
    <property type="component" value="Unassembled WGS sequence"/>
</dbReference>
<sequence>MLSQPTRPVLAIIGAGSMGLAIAHRLGPGHHIVIGDVSTENLTKAEASLKALGHFFTTCKIDVSKKEDVEAFAKTAEATGPIRTVFLNAGLSRMANDARRIYETNLIGTALVIETFSPLIAPGGSLIAVSSLAGHMRTFDQHILRHFATAPISKLLDHPEIDLEGDPGAAYCFSKRGVIVRAQYTAMAWGRRGLRINTISPGGVMTPMVLEVLESPDGAWVQGMIDATPVGRIGTSNDIAGAVAFLAGPDASFVNGSDLVVDGGTLPTHLYNAEEAPEWTKK</sequence>
<dbReference type="Gene3D" id="3.40.50.720">
    <property type="entry name" value="NAD(P)-binding Rossmann-like Domain"/>
    <property type="match status" value="1"/>
</dbReference>
<dbReference type="InterPro" id="IPR036291">
    <property type="entry name" value="NAD(P)-bd_dom_sf"/>
</dbReference>
<evidence type="ECO:0000313" key="3">
    <source>
        <dbReference type="Proteomes" id="UP000654918"/>
    </source>
</evidence>
<dbReference type="Pfam" id="PF13561">
    <property type="entry name" value="adh_short_C2"/>
    <property type="match status" value="1"/>
</dbReference>
<gene>
    <name evidence="2" type="ORF">CPLU01_13044</name>
</gene>
<proteinExistence type="inferred from homology"/>
<comment type="caution">
    <text evidence="2">The sequence shown here is derived from an EMBL/GenBank/DDBJ whole genome shotgun (WGS) entry which is preliminary data.</text>
</comment>
<organism evidence="2 3">
    <name type="scientific">Colletotrichum plurivorum</name>
    <dbReference type="NCBI Taxonomy" id="2175906"/>
    <lineage>
        <taxon>Eukaryota</taxon>
        <taxon>Fungi</taxon>
        <taxon>Dikarya</taxon>
        <taxon>Ascomycota</taxon>
        <taxon>Pezizomycotina</taxon>
        <taxon>Sordariomycetes</taxon>
        <taxon>Hypocreomycetidae</taxon>
        <taxon>Glomerellales</taxon>
        <taxon>Glomerellaceae</taxon>
        <taxon>Colletotrichum</taxon>
        <taxon>Colletotrichum orchidearum species complex</taxon>
    </lineage>
</organism>
<dbReference type="PANTHER" id="PTHR42760">
    <property type="entry name" value="SHORT-CHAIN DEHYDROGENASES/REDUCTASES FAMILY MEMBER"/>
    <property type="match status" value="1"/>
</dbReference>
<dbReference type="InterPro" id="IPR002347">
    <property type="entry name" value="SDR_fam"/>
</dbReference>
<dbReference type="GO" id="GO:0016616">
    <property type="term" value="F:oxidoreductase activity, acting on the CH-OH group of donors, NAD or NADP as acceptor"/>
    <property type="evidence" value="ECO:0007669"/>
    <property type="project" value="TreeGrafter"/>
</dbReference>
<reference evidence="2" key="1">
    <citation type="journal article" date="2020" name="Phytopathology">
        <title>Genome Sequence Resources of Colletotrichum truncatum, C. plurivorum, C. musicola, and C. sojae: Four Species Pathogenic to Soybean (Glycine max).</title>
        <authorList>
            <person name="Rogerio F."/>
            <person name="Boufleur T.R."/>
            <person name="Ciampi-Guillardi M."/>
            <person name="Sukno S.A."/>
            <person name="Thon M.R."/>
            <person name="Massola Junior N.S."/>
            <person name="Baroncelli R."/>
        </authorList>
    </citation>
    <scope>NUCLEOTIDE SEQUENCE</scope>
    <source>
        <strain evidence="2">LFN00145</strain>
    </source>
</reference>
<dbReference type="EMBL" id="WIGO01000286">
    <property type="protein sequence ID" value="KAF6819452.1"/>
    <property type="molecule type" value="Genomic_DNA"/>
</dbReference>
<evidence type="ECO:0000313" key="2">
    <source>
        <dbReference type="EMBL" id="KAF6819452.1"/>
    </source>
</evidence>
<name>A0A8H6N3W8_9PEZI</name>
<dbReference type="AlphaFoldDB" id="A0A8H6N3W8"/>
<comment type="similarity">
    <text evidence="1">Belongs to the short-chain dehydrogenases/reductases (SDR) family.</text>
</comment>
<keyword evidence="3" id="KW-1185">Reference proteome</keyword>
<evidence type="ECO:0000256" key="1">
    <source>
        <dbReference type="ARBA" id="ARBA00006484"/>
    </source>
</evidence>
<accession>A0A8H6N3W8</accession>
<protein>
    <submittedName>
        <fullName evidence="2">Short chain dehydrogenase</fullName>
    </submittedName>
</protein>